<feature type="transmembrane region" description="Helical" evidence="6">
    <location>
        <begin position="325"/>
        <end position="347"/>
    </location>
</feature>
<dbReference type="EMBL" id="CP058554">
    <property type="protein sequence ID" value="QMV74428.1"/>
    <property type="molecule type" value="Genomic_DNA"/>
</dbReference>
<keyword evidence="5 6" id="KW-0472">Membrane</keyword>
<dbReference type="PANTHER" id="PTHR12778:SF10">
    <property type="entry name" value="MAJOR FACILITATOR SUPERFAMILY DOMAIN-CONTAINING PROTEIN 3"/>
    <property type="match status" value="1"/>
</dbReference>
<sequence length="419" mass="44272">MYASDTRVRLAPSTLGLGGMLSLLGGLYATQGLLGGLVHEAMPVLLRAQGVGLDVIGLLSLLFLPSAIKFLWAPAMDRAAQGSAHRRLQWARALQCALLVGVLALSLLPLQSQWGAVIVLLLGLMLLSVTQDIATDGMAVQMLAADQRRWGNTMQIGGSYSGYILGGGMLVVVVNATDWRSGMLYLSALLLLFTAPTLWASRRGLQGGVIAVANDAAPSLKAAWRRPGMRWGMATVIACQASTRWFTAIMLTYLLDRGMPLGSVGLLSGAGLALAGVAGAVLGGWLLKRLGRRPLLQICLGLYLAIQLGYVAIEASGLRSSTVLAAIFLLFCTTMALGFVVLYTAMMDWCSPQQPGTDFSLLQCSDALCAIVFGLSAGAFTHHLGYSWSFAVCAALALLGLVLAPRWYARTPQVSGNSL</sequence>
<feature type="transmembrane region" description="Helical" evidence="6">
    <location>
        <begin position="93"/>
        <end position="110"/>
    </location>
</feature>
<feature type="transmembrane region" description="Helical" evidence="6">
    <location>
        <begin position="116"/>
        <end position="135"/>
    </location>
</feature>
<accession>A0A7G5EKA3</accession>
<gene>
    <name evidence="7" type="ORF">HS961_17190</name>
</gene>
<dbReference type="GO" id="GO:0035348">
    <property type="term" value="P:acetyl-CoA transmembrane transport"/>
    <property type="evidence" value="ECO:0007669"/>
    <property type="project" value="InterPro"/>
</dbReference>
<dbReference type="InterPro" id="IPR011701">
    <property type="entry name" value="MFS"/>
</dbReference>
<feature type="transmembrane region" description="Helical" evidence="6">
    <location>
        <begin position="51"/>
        <end position="72"/>
    </location>
</feature>
<proteinExistence type="predicted"/>
<dbReference type="InterPro" id="IPR024371">
    <property type="entry name" value="AcetylCoA_trans_1-like"/>
</dbReference>
<dbReference type="Pfam" id="PF07690">
    <property type="entry name" value="MFS_1"/>
    <property type="match status" value="1"/>
</dbReference>
<dbReference type="GO" id="GO:0016020">
    <property type="term" value="C:membrane"/>
    <property type="evidence" value="ECO:0007669"/>
    <property type="project" value="UniProtKB-SubCell"/>
</dbReference>
<evidence type="ECO:0000256" key="6">
    <source>
        <dbReference type="SAM" id="Phobius"/>
    </source>
</evidence>
<feature type="transmembrane region" description="Helical" evidence="6">
    <location>
        <begin position="294"/>
        <end position="313"/>
    </location>
</feature>
<evidence type="ECO:0000313" key="7">
    <source>
        <dbReference type="EMBL" id="QMV74428.1"/>
    </source>
</evidence>
<evidence type="ECO:0000256" key="3">
    <source>
        <dbReference type="ARBA" id="ARBA00022692"/>
    </source>
</evidence>
<dbReference type="GO" id="GO:0008521">
    <property type="term" value="F:acetyl-CoA transmembrane transporter activity"/>
    <property type="evidence" value="ECO:0007669"/>
    <property type="project" value="InterPro"/>
</dbReference>
<feature type="transmembrane region" description="Helical" evidence="6">
    <location>
        <begin position="266"/>
        <end position="287"/>
    </location>
</feature>
<dbReference type="Pfam" id="PF13000">
    <property type="entry name" value="Acatn"/>
    <property type="match status" value="1"/>
</dbReference>
<reference evidence="7 8" key="1">
    <citation type="journal article" date="2020" name="G3 (Bethesda)">
        <title>CeMbio - The Caenorhabditis elegans Microbiome Resource.</title>
        <authorList>
            <person name="Dirksen P."/>
            <person name="Assie A."/>
            <person name="Zimmermann J."/>
            <person name="Zhang F."/>
            <person name="Tietje A.M."/>
            <person name="Marsh S.A."/>
            <person name="Felix M.A."/>
            <person name="Shapira M."/>
            <person name="Kaleta C."/>
            <person name="Schulenburg H."/>
            <person name="Samuel B."/>
        </authorList>
    </citation>
    <scope>NUCLEOTIDE SEQUENCE [LARGE SCALE GENOMIC DNA]</scope>
    <source>
        <strain evidence="7 8">BIGb0172</strain>
    </source>
</reference>
<comment type="subcellular location">
    <subcellularLocation>
        <location evidence="1">Membrane</location>
        <topology evidence="1">Multi-pass membrane protein</topology>
    </subcellularLocation>
</comment>
<evidence type="ECO:0000256" key="4">
    <source>
        <dbReference type="ARBA" id="ARBA00022989"/>
    </source>
</evidence>
<feature type="transmembrane region" description="Helical" evidence="6">
    <location>
        <begin position="156"/>
        <end position="176"/>
    </location>
</feature>
<feature type="transmembrane region" description="Helical" evidence="6">
    <location>
        <begin position="231"/>
        <end position="254"/>
    </location>
</feature>
<dbReference type="AlphaFoldDB" id="A0A7G5EKA3"/>
<dbReference type="SUPFAM" id="SSF103473">
    <property type="entry name" value="MFS general substrate transporter"/>
    <property type="match status" value="1"/>
</dbReference>
<organism evidence="7 8">
    <name type="scientific">Comamonas piscis</name>
    <dbReference type="NCBI Taxonomy" id="1562974"/>
    <lineage>
        <taxon>Bacteria</taxon>
        <taxon>Pseudomonadati</taxon>
        <taxon>Pseudomonadota</taxon>
        <taxon>Betaproteobacteria</taxon>
        <taxon>Burkholderiales</taxon>
        <taxon>Comamonadaceae</taxon>
        <taxon>Comamonas</taxon>
    </lineage>
</organism>
<dbReference type="PANTHER" id="PTHR12778">
    <property type="entry name" value="SOLUTE CARRIER FAMILY 33 ACETYL-COA TRANSPORTER -RELATED"/>
    <property type="match status" value="1"/>
</dbReference>
<dbReference type="KEGG" id="cpis:HS961_17190"/>
<feature type="transmembrane region" description="Helical" evidence="6">
    <location>
        <begin position="386"/>
        <end position="404"/>
    </location>
</feature>
<dbReference type="Gene3D" id="1.20.1250.20">
    <property type="entry name" value="MFS general substrate transporter like domains"/>
    <property type="match status" value="1"/>
</dbReference>
<keyword evidence="8" id="KW-1185">Reference proteome</keyword>
<feature type="transmembrane region" description="Helical" evidence="6">
    <location>
        <begin position="12"/>
        <end position="31"/>
    </location>
</feature>
<evidence type="ECO:0000256" key="1">
    <source>
        <dbReference type="ARBA" id="ARBA00004141"/>
    </source>
</evidence>
<feature type="transmembrane region" description="Helical" evidence="6">
    <location>
        <begin position="182"/>
        <end position="200"/>
    </location>
</feature>
<dbReference type="InterPro" id="IPR036259">
    <property type="entry name" value="MFS_trans_sf"/>
</dbReference>
<keyword evidence="4 6" id="KW-1133">Transmembrane helix</keyword>
<evidence type="ECO:0000313" key="8">
    <source>
        <dbReference type="Proteomes" id="UP000515240"/>
    </source>
</evidence>
<keyword evidence="3 6" id="KW-0812">Transmembrane</keyword>
<dbReference type="CDD" id="cd17485">
    <property type="entry name" value="MFS_MFSD3"/>
    <property type="match status" value="1"/>
</dbReference>
<evidence type="ECO:0000256" key="2">
    <source>
        <dbReference type="ARBA" id="ARBA00022448"/>
    </source>
</evidence>
<dbReference type="Proteomes" id="UP000515240">
    <property type="component" value="Chromosome"/>
</dbReference>
<dbReference type="InterPro" id="IPR004752">
    <property type="entry name" value="AmpG_permease/AT-1"/>
</dbReference>
<feature type="transmembrane region" description="Helical" evidence="6">
    <location>
        <begin position="359"/>
        <end position="380"/>
    </location>
</feature>
<name>A0A7G5EKA3_9BURK</name>
<keyword evidence="2" id="KW-0813">Transport</keyword>
<evidence type="ECO:0000256" key="5">
    <source>
        <dbReference type="ARBA" id="ARBA00023136"/>
    </source>
</evidence>
<dbReference type="RefSeq" id="WP_182324079.1">
    <property type="nucleotide sequence ID" value="NZ_CP058554.1"/>
</dbReference>
<protein>
    <submittedName>
        <fullName evidence="7">MFS transporter</fullName>
    </submittedName>
</protein>